<feature type="compositionally biased region" description="Pro residues" evidence="6">
    <location>
        <begin position="64"/>
        <end position="73"/>
    </location>
</feature>
<evidence type="ECO:0000256" key="5">
    <source>
        <dbReference type="PIRSR" id="PIRSR601461-1"/>
    </source>
</evidence>
<evidence type="ECO:0000256" key="2">
    <source>
        <dbReference type="ARBA" id="ARBA00022670"/>
    </source>
</evidence>
<dbReference type="PANTHER" id="PTHR13683:SF316">
    <property type="entry name" value="ASPARTYL PROTEASE APCB1"/>
    <property type="match status" value="1"/>
</dbReference>
<dbReference type="InterPro" id="IPR033121">
    <property type="entry name" value="PEPTIDASE_A1"/>
</dbReference>
<dbReference type="EMBL" id="JAAGAX010000001">
    <property type="protein sequence ID" value="KAF2325540.1"/>
    <property type="molecule type" value="Genomic_DNA"/>
</dbReference>
<feature type="transmembrane region" description="Helical" evidence="7">
    <location>
        <begin position="91"/>
        <end position="109"/>
    </location>
</feature>
<evidence type="ECO:0000313" key="10">
    <source>
        <dbReference type="Proteomes" id="UP000467840"/>
    </source>
</evidence>
<accession>A0A6A6NJW9</accession>
<keyword evidence="4" id="KW-0378">Hydrolase</keyword>
<dbReference type="FunFam" id="2.40.70.10:FF:000015">
    <property type="entry name" value="Aspartyl protease family protein"/>
    <property type="match status" value="1"/>
</dbReference>
<dbReference type="Proteomes" id="UP000467840">
    <property type="component" value="Chromosome 5"/>
</dbReference>
<evidence type="ECO:0000256" key="1">
    <source>
        <dbReference type="ARBA" id="ARBA00007447"/>
    </source>
</evidence>
<name>A0A6A6NJW9_HEVBR</name>
<gene>
    <name evidence="9" type="ORF">GH714_030078</name>
</gene>
<proteinExistence type="inferred from homology"/>
<keyword evidence="7" id="KW-1133">Transmembrane helix</keyword>
<feature type="compositionally biased region" description="Polar residues" evidence="6">
    <location>
        <begin position="43"/>
        <end position="53"/>
    </location>
</feature>
<evidence type="ECO:0000259" key="8">
    <source>
        <dbReference type="PROSITE" id="PS51767"/>
    </source>
</evidence>
<evidence type="ECO:0000256" key="3">
    <source>
        <dbReference type="ARBA" id="ARBA00022750"/>
    </source>
</evidence>
<feature type="active site" evidence="5">
    <location>
        <position position="219"/>
    </location>
</feature>
<evidence type="ECO:0000313" key="9">
    <source>
        <dbReference type="EMBL" id="KAF2325540.1"/>
    </source>
</evidence>
<dbReference type="Pfam" id="PF14543">
    <property type="entry name" value="TAXi_N"/>
    <property type="match status" value="1"/>
</dbReference>
<comment type="similarity">
    <text evidence="1">Belongs to the peptidase A1 family.</text>
</comment>
<comment type="caution">
    <text evidence="9">The sequence shown here is derived from an EMBL/GenBank/DDBJ whole genome shotgun (WGS) entry which is preliminary data.</text>
</comment>
<feature type="region of interest" description="Disordered" evidence="6">
    <location>
        <begin position="40"/>
        <end position="77"/>
    </location>
</feature>
<dbReference type="SUPFAM" id="SSF50630">
    <property type="entry name" value="Acid proteases"/>
    <property type="match status" value="1"/>
</dbReference>
<dbReference type="PROSITE" id="PS51767">
    <property type="entry name" value="PEPTIDASE_A1"/>
    <property type="match status" value="1"/>
</dbReference>
<dbReference type="InterPro" id="IPR032861">
    <property type="entry name" value="TAXi_N"/>
</dbReference>
<dbReference type="GO" id="GO:0004190">
    <property type="term" value="F:aspartic-type endopeptidase activity"/>
    <property type="evidence" value="ECO:0007669"/>
    <property type="project" value="UniProtKB-KW"/>
</dbReference>
<evidence type="ECO:0000256" key="4">
    <source>
        <dbReference type="ARBA" id="ARBA00022801"/>
    </source>
</evidence>
<keyword evidence="7" id="KW-0472">Membrane</keyword>
<feature type="domain" description="Peptidase A1" evidence="8">
    <location>
        <begin position="201"/>
        <end position="508"/>
    </location>
</feature>
<organism evidence="9 10">
    <name type="scientific">Hevea brasiliensis</name>
    <name type="common">Para rubber tree</name>
    <name type="synonym">Siphonia brasiliensis</name>
    <dbReference type="NCBI Taxonomy" id="3981"/>
    <lineage>
        <taxon>Eukaryota</taxon>
        <taxon>Viridiplantae</taxon>
        <taxon>Streptophyta</taxon>
        <taxon>Embryophyta</taxon>
        <taxon>Tracheophyta</taxon>
        <taxon>Spermatophyta</taxon>
        <taxon>Magnoliopsida</taxon>
        <taxon>eudicotyledons</taxon>
        <taxon>Gunneridae</taxon>
        <taxon>Pentapetalae</taxon>
        <taxon>rosids</taxon>
        <taxon>fabids</taxon>
        <taxon>Malpighiales</taxon>
        <taxon>Euphorbiaceae</taxon>
        <taxon>Crotonoideae</taxon>
        <taxon>Micrandreae</taxon>
        <taxon>Hevea</taxon>
    </lineage>
</organism>
<dbReference type="PANTHER" id="PTHR13683">
    <property type="entry name" value="ASPARTYL PROTEASES"/>
    <property type="match status" value="1"/>
</dbReference>
<feature type="active site" evidence="5">
    <location>
        <position position="426"/>
    </location>
</feature>
<dbReference type="InterPro" id="IPR021109">
    <property type="entry name" value="Peptidase_aspartic_dom_sf"/>
</dbReference>
<reference evidence="9 10" key="1">
    <citation type="journal article" date="2020" name="Mol. Plant">
        <title>The Chromosome-Based Rubber Tree Genome Provides New Insights into Spurge Genome Evolution and Rubber Biosynthesis.</title>
        <authorList>
            <person name="Liu J."/>
            <person name="Shi C."/>
            <person name="Shi C.C."/>
            <person name="Li W."/>
            <person name="Zhang Q.J."/>
            <person name="Zhang Y."/>
            <person name="Li K."/>
            <person name="Lu H.F."/>
            <person name="Shi C."/>
            <person name="Zhu S.T."/>
            <person name="Xiao Z.Y."/>
            <person name="Nan H."/>
            <person name="Yue Y."/>
            <person name="Zhu X.G."/>
            <person name="Wu Y."/>
            <person name="Hong X.N."/>
            <person name="Fan G.Y."/>
            <person name="Tong Y."/>
            <person name="Zhang D."/>
            <person name="Mao C.L."/>
            <person name="Liu Y.L."/>
            <person name="Hao S.J."/>
            <person name="Liu W.Q."/>
            <person name="Lv M.Q."/>
            <person name="Zhang H.B."/>
            <person name="Liu Y."/>
            <person name="Hu-Tang G.R."/>
            <person name="Wang J.P."/>
            <person name="Wang J.H."/>
            <person name="Sun Y.H."/>
            <person name="Ni S.B."/>
            <person name="Chen W.B."/>
            <person name="Zhang X.C."/>
            <person name="Jiao Y.N."/>
            <person name="Eichler E.E."/>
            <person name="Li G.H."/>
            <person name="Liu X."/>
            <person name="Gao L.Z."/>
        </authorList>
    </citation>
    <scope>NUCLEOTIDE SEQUENCE [LARGE SCALE GENOMIC DNA]</scope>
    <source>
        <strain evidence="10">cv. GT1</strain>
        <tissue evidence="9">Leaf</tissue>
    </source>
</reference>
<dbReference type="Gene3D" id="2.40.70.10">
    <property type="entry name" value="Acid Proteases"/>
    <property type="match status" value="2"/>
</dbReference>
<dbReference type="PRINTS" id="PR00792">
    <property type="entry name" value="PEPSIN"/>
</dbReference>
<dbReference type="InterPro" id="IPR001461">
    <property type="entry name" value="Aspartic_peptidase_A1"/>
</dbReference>
<keyword evidence="3" id="KW-0064">Aspartyl protease</keyword>
<keyword evidence="7" id="KW-0812">Transmembrane</keyword>
<evidence type="ECO:0000256" key="6">
    <source>
        <dbReference type="SAM" id="MobiDB-lite"/>
    </source>
</evidence>
<dbReference type="GO" id="GO:0006508">
    <property type="term" value="P:proteolysis"/>
    <property type="evidence" value="ECO:0007669"/>
    <property type="project" value="UniProtKB-KW"/>
</dbReference>
<dbReference type="AlphaFoldDB" id="A0A6A6NJW9"/>
<evidence type="ECO:0000256" key="7">
    <source>
        <dbReference type="SAM" id="Phobius"/>
    </source>
</evidence>
<keyword evidence="10" id="KW-1185">Reference proteome</keyword>
<sequence>MDSDYSPQIKGVVIISLPPPDNPSLGKTITAFTLTDDDHYPLSHQTHLQQPSQTHRDYQLPVQSSPPPPPPQNPQIQYSSSQLFLSTPRKLLGFVCISLFALILYSSVFSSTLQELKASEDDEKPKSFIFPLYHKFGIREISQGDLQHKLVRFVYKESLLTPADDTIGPPKNNKLASLNTAAVDSSSIFPVRGNVFPDGLYFTYIFVGSPPRPYYLDIDTASDLTWVQCDAPCSSCAKGANALYKPKRDNIVTPKDSLCMELKRNQMPGYCDTCQQCDYEIEYADHSSSMGVLARDELHLMMANGSSTKLNFIFGCAYDQQGLLLNTLAKTDGILGLSNAKVSLPSQLASRGIINNVVGHCLTNDVGGGGYMFLGDDFVPRWGMAWVPMLNGPIESYQTEIMKLNYGSSPLSLGGQDRRVRRIVFDSGSSYTYFPKEAYSELVSSNKGNVCLGILDGSQVHDGSTIILGDISLRGQLVIYDNVNKKIGWAPSSCVKPTRLESLPFFEG</sequence>
<protein>
    <recommendedName>
        <fullName evidence="8">Peptidase A1 domain-containing protein</fullName>
    </recommendedName>
</protein>
<keyword evidence="2" id="KW-0645">Protease</keyword>